<dbReference type="AlphaFoldDB" id="A0A3M7QX93"/>
<keyword evidence="1" id="KW-0863">Zinc-finger</keyword>
<dbReference type="PROSITE" id="PS50966">
    <property type="entry name" value="ZF_SWIM"/>
    <property type="match status" value="1"/>
</dbReference>
<proteinExistence type="predicted"/>
<dbReference type="GO" id="GO:0008270">
    <property type="term" value="F:zinc ion binding"/>
    <property type="evidence" value="ECO:0007669"/>
    <property type="project" value="UniProtKB-KW"/>
</dbReference>
<organism evidence="3 4">
    <name type="scientific">Brachionus plicatilis</name>
    <name type="common">Marine rotifer</name>
    <name type="synonym">Brachionus muelleri</name>
    <dbReference type="NCBI Taxonomy" id="10195"/>
    <lineage>
        <taxon>Eukaryota</taxon>
        <taxon>Metazoa</taxon>
        <taxon>Spiralia</taxon>
        <taxon>Gnathifera</taxon>
        <taxon>Rotifera</taxon>
        <taxon>Eurotatoria</taxon>
        <taxon>Monogononta</taxon>
        <taxon>Pseudotrocha</taxon>
        <taxon>Ploima</taxon>
        <taxon>Brachionidae</taxon>
        <taxon>Brachionus</taxon>
    </lineage>
</organism>
<evidence type="ECO:0000256" key="1">
    <source>
        <dbReference type="PROSITE-ProRule" id="PRU00325"/>
    </source>
</evidence>
<protein>
    <recommendedName>
        <fullName evidence="2">SWIM-type domain-containing protein</fullName>
    </recommendedName>
</protein>
<evidence type="ECO:0000313" key="3">
    <source>
        <dbReference type="EMBL" id="RNA15608.1"/>
    </source>
</evidence>
<accession>A0A3M7QX93</accession>
<sequence length="78" mass="9276">MINLKLIQLFECFCLDCTNCTCYFFLDKAICYHIVACCLLDDINYLGLKDKQFHFYKYFNILKSINLLTKKIKNSKNT</sequence>
<reference evidence="3 4" key="1">
    <citation type="journal article" date="2018" name="Sci. Rep.">
        <title>Genomic signatures of local adaptation to the degree of environmental predictability in rotifers.</title>
        <authorList>
            <person name="Franch-Gras L."/>
            <person name="Hahn C."/>
            <person name="Garcia-Roger E.M."/>
            <person name="Carmona M.J."/>
            <person name="Serra M."/>
            <person name="Gomez A."/>
        </authorList>
    </citation>
    <scope>NUCLEOTIDE SEQUENCE [LARGE SCALE GENOMIC DNA]</scope>
    <source>
        <strain evidence="3">HYR1</strain>
    </source>
</reference>
<dbReference type="EMBL" id="REGN01004919">
    <property type="protein sequence ID" value="RNA15608.1"/>
    <property type="molecule type" value="Genomic_DNA"/>
</dbReference>
<evidence type="ECO:0000259" key="2">
    <source>
        <dbReference type="PROSITE" id="PS50966"/>
    </source>
</evidence>
<dbReference type="InterPro" id="IPR007527">
    <property type="entry name" value="Znf_SWIM"/>
</dbReference>
<keyword evidence="4" id="KW-1185">Reference proteome</keyword>
<keyword evidence="1" id="KW-0862">Zinc</keyword>
<feature type="domain" description="SWIM-type" evidence="2">
    <location>
        <begin position="5"/>
        <end position="42"/>
    </location>
</feature>
<evidence type="ECO:0000313" key="4">
    <source>
        <dbReference type="Proteomes" id="UP000276133"/>
    </source>
</evidence>
<dbReference type="Proteomes" id="UP000276133">
    <property type="component" value="Unassembled WGS sequence"/>
</dbReference>
<name>A0A3M7QX93_BRAPC</name>
<gene>
    <name evidence="3" type="ORF">BpHYR1_015882</name>
</gene>
<keyword evidence="1" id="KW-0479">Metal-binding</keyword>
<comment type="caution">
    <text evidence="3">The sequence shown here is derived from an EMBL/GenBank/DDBJ whole genome shotgun (WGS) entry which is preliminary data.</text>
</comment>